<dbReference type="STRING" id="1263831.F543_21050"/>
<dbReference type="RefSeq" id="WP_125134245.1">
    <property type="nucleotide sequence ID" value="NZ_CP146202.1"/>
</dbReference>
<proteinExistence type="predicted"/>
<gene>
    <name evidence="4" type="ORF">EIM44_00040</name>
</gene>
<name>A0A426FLC4_BIBTR</name>
<evidence type="ECO:0000313" key="4">
    <source>
        <dbReference type="EMBL" id="RRN06246.1"/>
    </source>
</evidence>
<dbReference type="Proteomes" id="UP000276010">
    <property type="component" value="Unassembled WGS sequence"/>
</dbReference>
<dbReference type="GO" id="GO:0010181">
    <property type="term" value="F:FMN binding"/>
    <property type="evidence" value="ECO:0007669"/>
    <property type="project" value="InterPro"/>
</dbReference>
<dbReference type="GO" id="GO:0016491">
    <property type="term" value="F:oxidoreductase activity"/>
    <property type="evidence" value="ECO:0007669"/>
    <property type="project" value="UniProtKB-KW"/>
</dbReference>
<evidence type="ECO:0000256" key="1">
    <source>
        <dbReference type="ARBA" id="ARBA00022630"/>
    </source>
</evidence>
<dbReference type="InterPro" id="IPR051799">
    <property type="entry name" value="NADH_flavin_oxidoreductase"/>
</dbReference>
<feature type="domain" description="NADH:flavin oxidoreductase/NADH oxidase N-terminal" evidence="3">
    <location>
        <begin position="7"/>
        <end position="335"/>
    </location>
</feature>
<dbReference type="Pfam" id="PF00724">
    <property type="entry name" value="Oxidored_FMN"/>
    <property type="match status" value="1"/>
</dbReference>
<evidence type="ECO:0000313" key="5">
    <source>
        <dbReference type="Proteomes" id="UP000276010"/>
    </source>
</evidence>
<dbReference type="InterPro" id="IPR013785">
    <property type="entry name" value="Aldolase_TIM"/>
</dbReference>
<reference evidence="4 5" key="1">
    <citation type="submission" date="2018-11" db="EMBL/GenBank/DDBJ databases">
        <title>Whole genome sequence of Bibersteinia trehalosi strain OADDL-BT1 an multidrug resistant pathogen isolate.</title>
        <authorList>
            <person name="Couger M."/>
            <person name="Ramachandran A."/>
        </authorList>
    </citation>
    <scope>NUCLEOTIDE SEQUENCE [LARGE SCALE GENOMIC DNA]</scope>
    <source>
        <strain evidence="4 5">OADDL-BT1</strain>
    </source>
</reference>
<dbReference type="AlphaFoldDB" id="A0A426FLC4"/>
<dbReference type="EMBL" id="RRUC01000002">
    <property type="protein sequence ID" value="RRN06246.1"/>
    <property type="molecule type" value="Genomic_DNA"/>
</dbReference>
<accession>A0A426FLC4</accession>
<dbReference type="InterPro" id="IPR001155">
    <property type="entry name" value="OxRdtase_FMN_N"/>
</dbReference>
<evidence type="ECO:0000256" key="2">
    <source>
        <dbReference type="ARBA" id="ARBA00023002"/>
    </source>
</evidence>
<dbReference type="Gene3D" id="3.20.20.70">
    <property type="entry name" value="Aldolase class I"/>
    <property type="match status" value="1"/>
</dbReference>
<dbReference type="SUPFAM" id="SSF51395">
    <property type="entry name" value="FMN-linked oxidoreductases"/>
    <property type="match status" value="1"/>
</dbReference>
<dbReference type="PANTHER" id="PTHR43656:SF2">
    <property type="entry name" value="BINDING OXIDOREDUCTASE, PUTATIVE (AFU_ORTHOLOGUE AFUA_2G08260)-RELATED"/>
    <property type="match status" value="1"/>
</dbReference>
<sequence length="379" mass="41318">MNPKHADLFQSFMLNNGVEISNRLVVAPMTHFGSNADGTLGEQEARFISNRAGDIGLFIHAATLVADGGKAFHGQPEAIHASQLNSLRKTAQLAQQQGAKAILQIHHGGNKAVAELLNGKDLITASGDPATGARAVTLEEIYSLIAAYAHATDLAIQAGFDGVEIHGANGYLIQQFYSAQTNQRTDEWGGSRENRMRFPLAVVDAVTAVREKHQKADFIIGYRFSPEEAGENGLTMEDTFALLDALVEKPLQYLHISLHEFYKKARRGADTNLTRMQLVHERINGKLPLIGVGSLFTADQISDAFNTGWAEFIALGKTVMINPAIATLIKEGRENEIVTELDPNRADQYGIPDILWGLCKQGGAWLPPLKGQEWSPVDI</sequence>
<evidence type="ECO:0000259" key="3">
    <source>
        <dbReference type="Pfam" id="PF00724"/>
    </source>
</evidence>
<comment type="caution">
    <text evidence="4">The sequence shown here is derived from an EMBL/GenBank/DDBJ whole genome shotgun (WGS) entry which is preliminary data.</text>
</comment>
<keyword evidence="2" id="KW-0560">Oxidoreductase</keyword>
<protein>
    <submittedName>
        <fullName evidence="4">NADH-dependent flavin oxidoreductase</fullName>
    </submittedName>
</protein>
<organism evidence="4 5">
    <name type="scientific">Bibersteinia trehalosi</name>
    <name type="common">Pasteurella trehalosi</name>
    <dbReference type="NCBI Taxonomy" id="47735"/>
    <lineage>
        <taxon>Bacteria</taxon>
        <taxon>Pseudomonadati</taxon>
        <taxon>Pseudomonadota</taxon>
        <taxon>Gammaproteobacteria</taxon>
        <taxon>Pasteurellales</taxon>
        <taxon>Pasteurellaceae</taxon>
        <taxon>Bibersteinia</taxon>
    </lineage>
</organism>
<dbReference type="CDD" id="cd04735">
    <property type="entry name" value="OYE_like_4_FMN"/>
    <property type="match status" value="1"/>
</dbReference>
<keyword evidence="1" id="KW-0285">Flavoprotein</keyword>
<dbReference type="PANTHER" id="PTHR43656">
    <property type="entry name" value="BINDING OXIDOREDUCTASE, PUTATIVE (AFU_ORTHOLOGUE AFUA_2G08260)-RELATED"/>
    <property type="match status" value="1"/>
</dbReference>